<accession>A0ABR5F800</accession>
<reference evidence="1 2" key="1">
    <citation type="submission" date="2014-12" db="EMBL/GenBank/DDBJ databases">
        <title>Frankia sp. BMG5.1 draft genome.</title>
        <authorList>
            <person name="Gtari M."/>
            <person name="Ghodhbane-Gtari F."/>
            <person name="Nouioui I."/>
            <person name="Ktari A."/>
            <person name="Hezbri K."/>
            <person name="Mimouni W."/>
            <person name="Sbissi I."/>
            <person name="Ayari A."/>
            <person name="Yamanaka T."/>
            <person name="Normand P."/>
            <person name="Tisa L.S."/>
            <person name="Boudabous A."/>
        </authorList>
    </citation>
    <scope>NUCLEOTIDE SEQUENCE [LARGE SCALE GENOMIC DNA]</scope>
    <source>
        <strain evidence="1 2">BMG5.1</strain>
    </source>
</reference>
<organism evidence="1 2">
    <name type="scientific">Protofrankia coriariae</name>
    <dbReference type="NCBI Taxonomy" id="1562887"/>
    <lineage>
        <taxon>Bacteria</taxon>
        <taxon>Bacillati</taxon>
        <taxon>Actinomycetota</taxon>
        <taxon>Actinomycetes</taxon>
        <taxon>Frankiales</taxon>
        <taxon>Frankiaceae</taxon>
        <taxon>Protofrankia</taxon>
    </lineage>
</organism>
<evidence type="ECO:0000313" key="2">
    <source>
        <dbReference type="Proteomes" id="UP000035425"/>
    </source>
</evidence>
<evidence type="ECO:0000313" key="1">
    <source>
        <dbReference type="EMBL" id="KLL12802.1"/>
    </source>
</evidence>
<keyword evidence="2" id="KW-1185">Reference proteome</keyword>
<dbReference type="SUPFAM" id="SSF48452">
    <property type="entry name" value="TPR-like"/>
    <property type="match status" value="1"/>
</dbReference>
<proteinExistence type="predicted"/>
<sequence length="483" mass="53184">MDRKPELIDFVRDDDPVSDKDGSRPTLFARLLAETSISDTRFARQVNERARRHRRIELGLARTTVGHWRRGMRPRDPMVAELAAAEMSALVGYRITPTDLGWRGETFRGDDFGLTVAEQPAGTLGTIAGLSGRDMRRRDLLQDGSAFIASAFADSVLASLTGVVRTVDDDTPATAPTAMMIRDMTETFRKLDARYGSGEIRGQVVAFLHDRARTALEARHTPDLFGALAELTQFSGWLAQDCDRQSLAQRYYIQALGLAEHAGDAMLASRILSTMSDQAGRLGQLRQSLALAKAALERSRSVASRSVRVMLHDKHAWALARNGDEAGCCKALTAMDAELDRAGGDDDPPWSAHYNETDVAECKGHCFMLLGWTQQAEPLLLESRARQLPSRTRTRSYAEADLALSYLRRPGPDLEAALDAGNRAVDLASSLDSARITEKLRDLDRELSRHDDVVAVREWRRHAAPLVTRPGVPTRVAATAISA</sequence>
<dbReference type="Proteomes" id="UP000035425">
    <property type="component" value="Unassembled WGS sequence"/>
</dbReference>
<gene>
    <name evidence="1" type="ORF">FrCorBMG51_01215</name>
</gene>
<dbReference type="EMBL" id="JWIO01000002">
    <property type="protein sequence ID" value="KLL12802.1"/>
    <property type="molecule type" value="Genomic_DNA"/>
</dbReference>
<name>A0ABR5F800_9ACTN</name>
<comment type="caution">
    <text evidence="1">The sequence shown here is derived from an EMBL/GenBank/DDBJ whole genome shotgun (WGS) entry which is preliminary data.</text>
</comment>
<protein>
    <submittedName>
        <fullName evidence="1">Transcriptional regulator</fullName>
    </submittedName>
</protein>
<dbReference type="InterPro" id="IPR011990">
    <property type="entry name" value="TPR-like_helical_dom_sf"/>
</dbReference>
<dbReference type="RefSeq" id="WP_047221318.1">
    <property type="nucleotide sequence ID" value="NZ_JWIO01000002.1"/>
</dbReference>